<keyword evidence="9" id="KW-1185">Reference proteome</keyword>
<dbReference type="KEGG" id="lgi:LOTGIDRAFT_133150"/>
<sequence length="164" mass="18487">LKDHENSDACFICLLSHGEEGYIYGTDGEMLALNQIFDLFNNNKCPLLKGKPKIFIVQACRGGSFDRGVSIDETDGGPAIPMIKQLPTLSDMIIGYPTQAGFYAWRNRERGSWYIEAIVKVFIKHAKHDDICTLFNRVSIHYTLPLFDIFTRTVLASTGQDFSM</sequence>
<feature type="domain" description="Caspase family p20" evidence="7">
    <location>
        <begin position="1"/>
        <end position="64"/>
    </location>
</feature>
<evidence type="ECO:0000259" key="6">
    <source>
        <dbReference type="PROSITE" id="PS50207"/>
    </source>
</evidence>
<evidence type="ECO:0000256" key="5">
    <source>
        <dbReference type="RuleBase" id="RU003971"/>
    </source>
</evidence>
<dbReference type="EMBL" id="KB203629">
    <property type="protein sequence ID" value="ESO83598.1"/>
    <property type="molecule type" value="Genomic_DNA"/>
</dbReference>
<dbReference type="InterPro" id="IPR015917">
    <property type="entry name" value="Pept_C14A"/>
</dbReference>
<dbReference type="OMA" id="KHITNEF"/>
<evidence type="ECO:0000256" key="1">
    <source>
        <dbReference type="ARBA" id="ARBA00010134"/>
    </source>
</evidence>
<evidence type="ECO:0000256" key="4">
    <source>
        <dbReference type="ARBA" id="ARBA00022801"/>
    </source>
</evidence>
<feature type="domain" description="Caspase family p10" evidence="6">
    <location>
        <begin position="82"/>
        <end position="139"/>
    </location>
</feature>
<organism evidence="8 9">
    <name type="scientific">Lottia gigantea</name>
    <name type="common">Giant owl limpet</name>
    <dbReference type="NCBI Taxonomy" id="225164"/>
    <lineage>
        <taxon>Eukaryota</taxon>
        <taxon>Metazoa</taxon>
        <taxon>Spiralia</taxon>
        <taxon>Lophotrochozoa</taxon>
        <taxon>Mollusca</taxon>
        <taxon>Gastropoda</taxon>
        <taxon>Patellogastropoda</taxon>
        <taxon>Lottioidea</taxon>
        <taxon>Lottiidae</taxon>
        <taxon>Lottia</taxon>
    </lineage>
</organism>
<reference evidence="8 9" key="1">
    <citation type="journal article" date="2013" name="Nature">
        <title>Insights into bilaterian evolution from three spiralian genomes.</title>
        <authorList>
            <person name="Simakov O."/>
            <person name="Marletaz F."/>
            <person name="Cho S.J."/>
            <person name="Edsinger-Gonzales E."/>
            <person name="Havlak P."/>
            <person name="Hellsten U."/>
            <person name="Kuo D.H."/>
            <person name="Larsson T."/>
            <person name="Lv J."/>
            <person name="Arendt D."/>
            <person name="Savage R."/>
            <person name="Osoegawa K."/>
            <person name="de Jong P."/>
            <person name="Grimwood J."/>
            <person name="Chapman J.A."/>
            <person name="Shapiro H."/>
            <person name="Aerts A."/>
            <person name="Otillar R.P."/>
            <person name="Terry A.Y."/>
            <person name="Boore J.L."/>
            <person name="Grigoriev I.V."/>
            <person name="Lindberg D.R."/>
            <person name="Seaver E.C."/>
            <person name="Weisblat D.A."/>
            <person name="Putnam N.H."/>
            <person name="Rokhsar D.S."/>
        </authorList>
    </citation>
    <scope>NUCLEOTIDE SEQUENCE [LARGE SCALE GENOMIC DNA]</scope>
</reference>
<name>V3YZH6_LOTGI</name>
<dbReference type="Gene3D" id="3.40.50.1460">
    <property type="match status" value="1"/>
</dbReference>
<dbReference type="InterPro" id="IPR029030">
    <property type="entry name" value="Caspase-like_dom_sf"/>
</dbReference>
<dbReference type="GO" id="GO:0006915">
    <property type="term" value="P:apoptotic process"/>
    <property type="evidence" value="ECO:0007669"/>
    <property type="project" value="UniProtKB-KW"/>
</dbReference>
<keyword evidence="2" id="KW-0645">Protease</keyword>
<evidence type="ECO:0000259" key="7">
    <source>
        <dbReference type="PROSITE" id="PS50208"/>
    </source>
</evidence>
<dbReference type="PROSITE" id="PS50208">
    <property type="entry name" value="CASPASE_P20"/>
    <property type="match status" value="1"/>
</dbReference>
<evidence type="ECO:0008006" key="10">
    <source>
        <dbReference type="Google" id="ProtNLM"/>
    </source>
</evidence>
<dbReference type="CTD" id="20233385"/>
<gene>
    <name evidence="8" type="ORF">LOTGIDRAFT_133150</name>
</gene>
<evidence type="ECO:0000313" key="9">
    <source>
        <dbReference type="Proteomes" id="UP000030746"/>
    </source>
</evidence>
<dbReference type="PROSITE" id="PS50207">
    <property type="entry name" value="CASPASE_P10"/>
    <property type="match status" value="1"/>
</dbReference>
<evidence type="ECO:0000256" key="2">
    <source>
        <dbReference type="ARBA" id="ARBA00022670"/>
    </source>
</evidence>
<dbReference type="InterPro" id="IPR002398">
    <property type="entry name" value="Pept_C14"/>
</dbReference>
<dbReference type="AlphaFoldDB" id="V3YZH6"/>
<protein>
    <recommendedName>
        <fullName evidence="10">Caspase family p20 domain-containing protein</fullName>
    </recommendedName>
</protein>
<dbReference type="InterPro" id="IPR002138">
    <property type="entry name" value="Pept_C14_p10"/>
</dbReference>
<comment type="similarity">
    <text evidence="1 5">Belongs to the peptidase C14A family.</text>
</comment>
<dbReference type="Proteomes" id="UP000030746">
    <property type="component" value="Unassembled WGS sequence"/>
</dbReference>
<evidence type="ECO:0000313" key="8">
    <source>
        <dbReference type="EMBL" id="ESO83598.1"/>
    </source>
</evidence>
<dbReference type="HOGENOM" id="CLU_036904_2_2_1"/>
<dbReference type="InterPro" id="IPR011600">
    <property type="entry name" value="Pept_C14_caspase"/>
</dbReference>
<proteinExistence type="inferred from homology"/>
<dbReference type="GO" id="GO:0006508">
    <property type="term" value="P:proteolysis"/>
    <property type="evidence" value="ECO:0007669"/>
    <property type="project" value="UniProtKB-KW"/>
</dbReference>
<evidence type="ECO:0000256" key="3">
    <source>
        <dbReference type="ARBA" id="ARBA00022703"/>
    </source>
</evidence>
<dbReference type="SMART" id="SM00115">
    <property type="entry name" value="CASc"/>
    <property type="match status" value="1"/>
</dbReference>
<keyword evidence="4" id="KW-0378">Hydrolase</keyword>
<dbReference type="Pfam" id="PF00656">
    <property type="entry name" value="Peptidase_C14"/>
    <property type="match status" value="1"/>
</dbReference>
<feature type="non-terminal residue" evidence="8">
    <location>
        <position position="1"/>
    </location>
</feature>
<dbReference type="GeneID" id="20233385"/>
<dbReference type="PROSITE" id="PS01122">
    <property type="entry name" value="CASPASE_CYS"/>
    <property type="match status" value="1"/>
</dbReference>
<dbReference type="STRING" id="225164.V3YZH6"/>
<dbReference type="SUPFAM" id="SSF52129">
    <property type="entry name" value="Caspase-like"/>
    <property type="match status" value="1"/>
</dbReference>
<keyword evidence="3" id="KW-0053">Apoptosis</keyword>
<dbReference type="InterPro" id="IPR033139">
    <property type="entry name" value="Caspase_cys_AS"/>
</dbReference>
<dbReference type="OrthoDB" id="10004338at2759"/>
<dbReference type="GO" id="GO:0004197">
    <property type="term" value="F:cysteine-type endopeptidase activity"/>
    <property type="evidence" value="ECO:0007669"/>
    <property type="project" value="InterPro"/>
</dbReference>
<dbReference type="RefSeq" id="XP_009065630.1">
    <property type="nucleotide sequence ID" value="XM_009067382.1"/>
</dbReference>
<accession>V3YZH6</accession>
<dbReference type="InterPro" id="IPR001309">
    <property type="entry name" value="Pept_C14_p20"/>
</dbReference>
<dbReference type="PANTHER" id="PTHR47901:SF8">
    <property type="entry name" value="CASPASE-3"/>
    <property type="match status" value="1"/>
</dbReference>
<dbReference type="PRINTS" id="PR00376">
    <property type="entry name" value="IL1BCENZYME"/>
</dbReference>
<dbReference type="PANTHER" id="PTHR47901">
    <property type="entry name" value="CASPASE RECRUITMENT DOMAIN-CONTAINING PROTEIN 18"/>
    <property type="match status" value="1"/>
</dbReference>